<organism evidence="7 8">
    <name type="scientific">Longibaculum muris</name>
    <dbReference type="NCBI Taxonomy" id="1796628"/>
    <lineage>
        <taxon>Bacteria</taxon>
        <taxon>Bacillati</taxon>
        <taxon>Bacillota</taxon>
        <taxon>Erysipelotrichia</taxon>
        <taxon>Erysipelotrichales</taxon>
        <taxon>Coprobacillaceae</taxon>
        <taxon>Longibaculum</taxon>
    </lineage>
</organism>
<keyword evidence="4 6" id="KW-1133">Transmembrane helix</keyword>
<feature type="transmembrane region" description="Helical" evidence="6">
    <location>
        <begin position="196"/>
        <end position="216"/>
    </location>
</feature>
<feature type="transmembrane region" description="Helical" evidence="6">
    <location>
        <begin position="293"/>
        <end position="326"/>
    </location>
</feature>
<sequence length="343" mass="40147">MNKVILAKNIIIFSICAILLYYVFTLFQIGNLLCYIFNLFFPLMIALFFHFLLDPIINYFSSERLQRKIVVVHIYLSLTLLFIIGCYFVAPYILNQCLRFYNQFCQGNLKLNPIFSTIIQFLEQYQVIDYLMNILNGWTQSVLYWVTNILLAMGISFYLSYDNLHLIEKLIIYLPFDKQGICMQTLKKLKLITYQFMKSMVLDFGFFFFMCLIPFFFIDESLAVWIALFLAITNLIPYIGPYIGGIPVVIYEYFINPELGYAAFMSVIVLQYLESSYLQPYLFSKCIKLHPIALFIALTFFGDLFGVVGMIFSPLFLSYTVLLLGLLKELRVFSKVYSIVMKE</sequence>
<evidence type="ECO:0000256" key="4">
    <source>
        <dbReference type="ARBA" id="ARBA00022989"/>
    </source>
</evidence>
<gene>
    <name evidence="7" type="ORF">EDD60_10161</name>
</gene>
<dbReference type="Proteomes" id="UP000295515">
    <property type="component" value="Unassembled WGS sequence"/>
</dbReference>
<dbReference type="InterPro" id="IPR002549">
    <property type="entry name" value="AI-2E-like"/>
</dbReference>
<keyword evidence="5 6" id="KW-0472">Membrane</keyword>
<proteinExistence type="inferred from homology"/>
<keyword evidence="8" id="KW-1185">Reference proteome</keyword>
<feature type="transmembrane region" description="Helical" evidence="6">
    <location>
        <begin position="142"/>
        <end position="161"/>
    </location>
</feature>
<accession>A0A4R3ZA79</accession>
<dbReference type="GO" id="GO:0016020">
    <property type="term" value="C:membrane"/>
    <property type="evidence" value="ECO:0007669"/>
    <property type="project" value="UniProtKB-SubCell"/>
</dbReference>
<dbReference type="AlphaFoldDB" id="A0A4R3ZA79"/>
<evidence type="ECO:0000256" key="2">
    <source>
        <dbReference type="ARBA" id="ARBA00009773"/>
    </source>
</evidence>
<comment type="subcellular location">
    <subcellularLocation>
        <location evidence="1">Membrane</location>
        <topology evidence="1">Multi-pass membrane protein</topology>
    </subcellularLocation>
</comment>
<feature type="transmembrane region" description="Helical" evidence="6">
    <location>
        <begin position="69"/>
        <end position="94"/>
    </location>
</feature>
<feature type="transmembrane region" description="Helical" evidence="6">
    <location>
        <begin position="253"/>
        <end position="273"/>
    </location>
</feature>
<dbReference type="EMBL" id="SMCQ01000001">
    <property type="protein sequence ID" value="TCW02761.1"/>
    <property type="molecule type" value="Genomic_DNA"/>
</dbReference>
<feature type="transmembrane region" description="Helical" evidence="6">
    <location>
        <begin position="222"/>
        <end position="241"/>
    </location>
</feature>
<comment type="caution">
    <text evidence="7">The sequence shown here is derived from an EMBL/GenBank/DDBJ whole genome shotgun (WGS) entry which is preliminary data.</text>
</comment>
<name>A0A4R3ZA79_9FIRM</name>
<evidence type="ECO:0000256" key="3">
    <source>
        <dbReference type="ARBA" id="ARBA00022692"/>
    </source>
</evidence>
<reference evidence="7 8" key="1">
    <citation type="submission" date="2019-03" db="EMBL/GenBank/DDBJ databases">
        <title>Genomic Encyclopedia of Type Strains, Phase IV (KMG-IV): sequencing the most valuable type-strain genomes for metagenomic binning, comparative biology and taxonomic classification.</title>
        <authorList>
            <person name="Goeker M."/>
        </authorList>
    </citation>
    <scope>NUCLEOTIDE SEQUENCE [LARGE SCALE GENOMIC DNA]</scope>
    <source>
        <strain evidence="7 8">DSM 29487</strain>
    </source>
</reference>
<protein>
    <submittedName>
        <fullName evidence="7">Putative PurR-regulated permease PerM</fullName>
    </submittedName>
</protein>
<evidence type="ECO:0000313" key="8">
    <source>
        <dbReference type="Proteomes" id="UP000295515"/>
    </source>
</evidence>
<evidence type="ECO:0000313" key="7">
    <source>
        <dbReference type="EMBL" id="TCW02761.1"/>
    </source>
</evidence>
<dbReference type="RefSeq" id="WP_132226104.1">
    <property type="nucleotide sequence ID" value="NZ_CAUWFI010000002.1"/>
</dbReference>
<comment type="similarity">
    <text evidence="2">Belongs to the autoinducer-2 exporter (AI-2E) (TC 2.A.86) family.</text>
</comment>
<evidence type="ECO:0000256" key="6">
    <source>
        <dbReference type="SAM" id="Phobius"/>
    </source>
</evidence>
<feature type="transmembrane region" description="Helical" evidence="6">
    <location>
        <begin position="35"/>
        <end position="57"/>
    </location>
</feature>
<dbReference type="GeneID" id="98913891"/>
<evidence type="ECO:0000256" key="5">
    <source>
        <dbReference type="ARBA" id="ARBA00023136"/>
    </source>
</evidence>
<keyword evidence="3 6" id="KW-0812">Transmembrane</keyword>
<dbReference type="Pfam" id="PF01594">
    <property type="entry name" value="AI-2E_transport"/>
    <property type="match status" value="1"/>
</dbReference>
<evidence type="ECO:0000256" key="1">
    <source>
        <dbReference type="ARBA" id="ARBA00004141"/>
    </source>
</evidence>
<feature type="transmembrane region" description="Helical" evidence="6">
    <location>
        <begin position="9"/>
        <end position="29"/>
    </location>
</feature>